<evidence type="ECO:0000313" key="2">
    <source>
        <dbReference type="Proteomes" id="UP000325313"/>
    </source>
</evidence>
<accession>A0A5B0LM51</accession>
<dbReference type="AlphaFoldDB" id="A0A5B0LM51"/>
<dbReference type="EMBL" id="VDEP01000510">
    <property type="protein sequence ID" value="KAA1065385.1"/>
    <property type="molecule type" value="Genomic_DNA"/>
</dbReference>
<comment type="caution">
    <text evidence="1">The sequence shown here is derived from an EMBL/GenBank/DDBJ whole genome shotgun (WGS) entry which is preliminary data.</text>
</comment>
<name>A0A5B0LM51_PUCGR</name>
<evidence type="ECO:0000313" key="1">
    <source>
        <dbReference type="EMBL" id="KAA1065385.1"/>
    </source>
</evidence>
<protein>
    <submittedName>
        <fullName evidence="1">Uncharacterized protein</fullName>
    </submittedName>
</protein>
<dbReference type="PANTHER" id="PTHR31912:SF34">
    <property type="entry name" value="NOTOCHORD-RELATED PROTEIN"/>
    <property type="match status" value="1"/>
</dbReference>
<reference evidence="1 2" key="1">
    <citation type="submission" date="2019-05" db="EMBL/GenBank/DDBJ databases">
        <title>Emergence of the Ug99 lineage of the wheat stem rust pathogen through somatic hybridization.</title>
        <authorList>
            <person name="Li F."/>
            <person name="Upadhyaya N.M."/>
            <person name="Sperschneider J."/>
            <person name="Matny O."/>
            <person name="Nguyen-Phuc H."/>
            <person name="Mago R."/>
            <person name="Raley C."/>
            <person name="Miller M.E."/>
            <person name="Silverstein K.A.T."/>
            <person name="Henningsen E."/>
            <person name="Hirsch C.D."/>
            <person name="Visser B."/>
            <person name="Pretorius Z.A."/>
            <person name="Steffenson B.J."/>
            <person name="Schwessinger B."/>
            <person name="Dodds P.N."/>
            <person name="Figueroa M."/>
        </authorList>
    </citation>
    <scope>NUCLEOTIDE SEQUENCE [LARGE SCALE GENOMIC DNA]</scope>
    <source>
        <strain evidence="1 2">Ug99</strain>
    </source>
</reference>
<gene>
    <name evidence="1" type="ORF">PGTUg99_013647</name>
</gene>
<dbReference type="PANTHER" id="PTHR31912">
    <property type="entry name" value="IP13529P"/>
    <property type="match status" value="1"/>
</dbReference>
<proteinExistence type="predicted"/>
<sequence>MVFDAIGLDPEVSDNGSADEFLTFRDINHGTPFNGTDEPVEGSNEEIDWDDYLFEAVNQLADEAIPTDFMKKPVQSSEHMSWYPFKSKEVCQYLYMAWSPSVSRIWPIGLLTKVGCIGVRLPHWTTLQHAREEIRSMLKLELRHKKSVWKQECYALSVGQILGHELSNPYVCPLLDFYPEDPRGGEIYKCSQSKKWLQELGPALRVQMIEVENKHFYIFEPALTKSGAMVVPVFFYKSGLDMYARCALPQVPETQSPELKIEIRMPLGVSFDSDGLVDVSVLELEQTYPEIIMGTHGTLADLCGQRILGE</sequence>
<organism evidence="1 2">
    <name type="scientific">Puccinia graminis f. sp. tritici</name>
    <dbReference type="NCBI Taxonomy" id="56615"/>
    <lineage>
        <taxon>Eukaryota</taxon>
        <taxon>Fungi</taxon>
        <taxon>Dikarya</taxon>
        <taxon>Basidiomycota</taxon>
        <taxon>Pucciniomycotina</taxon>
        <taxon>Pucciniomycetes</taxon>
        <taxon>Pucciniales</taxon>
        <taxon>Pucciniaceae</taxon>
        <taxon>Puccinia</taxon>
    </lineage>
</organism>
<dbReference type="Proteomes" id="UP000325313">
    <property type="component" value="Unassembled WGS sequence"/>
</dbReference>